<evidence type="ECO:0000256" key="4">
    <source>
        <dbReference type="ARBA" id="ARBA00022692"/>
    </source>
</evidence>
<dbReference type="Proteomes" id="UP001458880">
    <property type="component" value="Unassembled WGS sequence"/>
</dbReference>
<evidence type="ECO:0000256" key="9">
    <source>
        <dbReference type="ARBA" id="ARBA00023224"/>
    </source>
</evidence>
<feature type="transmembrane region" description="Helical" evidence="10">
    <location>
        <begin position="281"/>
        <end position="304"/>
    </location>
</feature>
<keyword evidence="4 10" id="KW-0812">Transmembrane</keyword>
<feature type="transmembrane region" description="Helical" evidence="10">
    <location>
        <begin position="183"/>
        <end position="205"/>
    </location>
</feature>
<feature type="region of interest" description="Disordered" evidence="11">
    <location>
        <begin position="1"/>
        <end position="62"/>
    </location>
</feature>
<proteinExistence type="inferred from homology"/>
<organism evidence="12 13">
    <name type="scientific">Popillia japonica</name>
    <name type="common">Japanese beetle</name>
    <dbReference type="NCBI Taxonomy" id="7064"/>
    <lineage>
        <taxon>Eukaryota</taxon>
        <taxon>Metazoa</taxon>
        <taxon>Ecdysozoa</taxon>
        <taxon>Arthropoda</taxon>
        <taxon>Hexapoda</taxon>
        <taxon>Insecta</taxon>
        <taxon>Pterygota</taxon>
        <taxon>Neoptera</taxon>
        <taxon>Endopterygota</taxon>
        <taxon>Coleoptera</taxon>
        <taxon>Polyphaga</taxon>
        <taxon>Scarabaeiformia</taxon>
        <taxon>Scarabaeidae</taxon>
        <taxon>Rutelinae</taxon>
        <taxon>Popillia</taxon>
    </lineage>
</organism>
<evidence type="ECO:0000256" key="7">
    <source>
        <dbReference type="ARBA" id="ARBA00023136"/>
    </source>
</evidence>
<dbReference type="GO" id="GO:0007165">
    <property type="term" value="P:signal transduction"/>
    <property type="evidence" value="ECO:0007669"/>
    <property type="project" value="UniProtKB-KW"/>
</dbReference>
<evidence type="ECO:0000256" key="3">
    <source>
        <dbReference type="ARBA" id="ARBA00022606"/>
    </source>
</evidence>
<dbReference type="InterPro" id="IPR004117">
    <property type="entry name" value="7tm6_olfct_rcpt"/>
</dbReference>
<dbReference type="GO" id="GO:0005886">
    <property type="term" value="C:plasma membrane"/>
    <property type="evidence" value="ECO:0007669"/>
    <property type="project" value="UniProtKB-SubCell"/>
</dbReference>
<accession>A0AAW1M0B5</accession>
<evidence type="ECO:0000256" key="6">
    <source>
        <dbReference type="ARBA" id="ARBA00022989"/>
    </source>
</evidence>
<keyword evidence="5 10" id="KW-0552">Olfaction</keyword>
<dbReference type="GO" id="GO:0005549">
    <property type="term" value="F:odorant binding"/>
    <property type="evidence" value="ECO:0007669"/>
    <property type="project" value="InterPro"/>
</dbReference>
<evidence type="ECO:0000256" key="2">
    <source>
        <dbReference type="ARBA" id="ARBA00022475"/>
    </source>
</evidence>
<dbReference type="Pfam" id="PF02949">
    <property type="entry name" value="7tm_6"/>
    <property type="match status" value="1"/>
</dbReference>
<evidence type="ECO:0000313" key="13">
    <source>
        <dbReference type="Proteomes" id="UP001458880"/>
    </source>
</evidence>
<comment type="similarity">
    <text evidence="10">Belongs to the insect chemoreceptor superfamily. Heteromeric odorant receptor channel (TC 1.A.69) family.</text>
</comment>
<dbReference type="PANTHER" id="PTHR21137:SF35">
    <property type="entry name" value="ODORANT RECEPTOR 19A-RELATED"/>
    <property type="match status" value="1"/>
</dbReference>
<name>A0AAW1M0B5_POPJA</name>
<evidence type="ECO:0000256" key="1">
    <source>
        <dbReference type="ARBA" id="ARBA00004651"/>
    </source>
</evidence>
<feature type="compositionally biased region" description="Basic and acidic residues" evidence="11">
    <location>
        <begin position="16"/>
        <end position="27"/>
    </location>
</feature>
<feature type="transmembrane region" description="Helical" evidence="10">
    <location>
        <begin position="129"/>
        <end position="153"/>
    </location>
</feature>
<comment type="caution">
    <text evidence="10">Lacks conserved residue(s) required for the propagation of feature annotation.</text>
</comment>
<keyword evidence="3 10" id="KW-0716">Sensory transduction</keyword>
<keyword evidence="2" id="KW-1003">Cell membrane</keyword>
<keyword evidence="7 10" id="KW-0472">Membrane</keyword>
<evidence type="ECO:0000256" key="8">
    <source>
        <dbReference type="ARBA" id="ARBA00023170"/>
    </source>
</evidence>
<dbReference type="EMBL" id="JASPKY010000073">
    <property type="protein sequence ID" value="KAK9739614.1"/>
    <property type="molecule type" value="Genomic_DNA"/>
</dbReference>
<keyword evidence="13" id="KW-1185">Reference proteome</keyword>
<evidence type="ECO:0000313" key="12">
    <source>
        <dbReference type="EMBL" id="KAK9739614.1"/>
    </source>
</evidence>
<feature type="transmembrane region" description="Helical" evidence="10">
    <location>
        <begin position="310"/>
        <end position="334"/>
    </location>
</feature>
<keyword evidence="8 10" id="KW-0675">Receptor</keyword>
<comment type="caution">
    <text evidence="12">The sequence shown here is derived from an EMBL/GenBank/DDBJ whole genome shotgun (WGS) entry which is preliminary data.</text>
</comment>
<reference evidence="12 13" key="1">
    <citation type="journal article" date="2024" name="BMC Genomics">
        <title>De novo assembly and annotation of Popillia japonica's genome with initial clues to its potential as an invasive pest.</title>
        <authorList>
            <person name="Cucini C."/>
            <person name="Boschi S."/>
            <person name="Funari R."/>
            <person name="Cardaioli E."/>
            <person name="Iannotti N."/>
            <person name="Marturano G."/>
            <person name="Paoli F."/>
            <person name="Bruttini M."/>
            <person name="Carapelli A."/>
            <person name="Frati F."/>
            <person name="Nardi F."/>
        </authorList>
    </citation>
    <scope>NUCLEOTIDE SEQUENCE [LARGE SCALE GENOMIC DNA]</scope>
    <source>
        <strain evidence="12">DMR45628</strain>
    </source>
</reference>
<keyword evidence="6 10" id="KW-1133">Transmembrane helix</keyword>
<gene>
    <name evidence="12" type="ORF">QE152_g8858</name>
</gene>
<keyword evidence="9 10" id="KW-0807">Transducer</keyword>
<evidence type="ECO:0000256" key="5">
    <source>
        <dbReference type="ARBA" id="ARBA00022725"/>
    </source>
</evidence>
<protein>
    <recommendedName>
        <fullName evidence="10">Odorant receptor</fullName>
    </recommendedName>
</protein>
<dbReference type="GO" id="GO:0004984">
    <property type="term" value="F:olfactory receptor activity"/>
    <property type="evidence" value="ECO:0007669"/>
    <property type="project" value="InterPro"/>
</dbReference>
<evidence type="ECO:0000256" key="10">
    <source>
        <dbReference type="RuleBase" id="RU351113"/>
    </source>
</evidence>
<comment type="subcellular location">
    <subcellularLocation>
        <location evidence="1 10">Cell membrane</location>
        <topology evidence="1 10">Multi-pass membrane protein</topology>
    </subcellularLocation>
</comment>
<dbReference type="AlphaFoldDB" id="A0AAW1M0B5"/>
<evidence type="ECO:0000256" key="11">
    <source>
        <dbReference type="SAM" id="MobiDB-lite"/>
    </source>
</evidence>
<feature type="compositionally biased region" description="Basic residues" evidence="11">
    <location>
        <begin position="47"/>
        <end position="62"/>
    </location>
</feature>
<dbReference type="PANTHER" id="PTHR21137">
    <property type="entry name" value="ODORANT RECEPTOR"/>
    <property type="match status" value="1"/>
</dbReference>
<sequence length="412" mass="47199">MEKSSDWKGIITSSGGKEEESCTERKSWGPAEPHTAQPHTAHDNSQRKRTSSVKRSNARREKKRTTKIGFITTRYGMPRGLGIWRQQKERREITSIIKTLEIYGERYEPYEQFDVTKIIRKAKTYKDGFTLCFLLLALFTGISSSFSCLISVLRLQISKSEPIPLKLPYYSYMPFDYRSSKPAFIAGILYQFVAVIYYAFIIIGFDTLYTAILGYVSAQLDIIQGAFETIRPRCMVRLGLKLSQDVLKDPPALMDEMHKEMNKVVNHLQVLLNICRRLEEIFTNVILAQVMISLIVFCTCIFLVSNLPMMSFNFAAEMIYMIAIECQLLIYCVFGNKVTVSSSNISSSIYNGDWYSTSTSFKRSMLITMSRMQKPIYFTIGKFTPLTLSTFLTISRASYSFFAVLKNSDFSN</sequence>